<evidence type="ECO:0000313" key="2">
    <source>
        <dbReference type="EMBL" id="MFD2914939.1"/>
    </source>
</evidence>
<reference evidence="3" key="1">
    <citation type="journal article" date="2019" name="Int. J. Syst. Evol. Microbiol.">
        <title>The Global Catalogue of Microorganisms (GCM) 10K type strain sequencing project: providing services to taxonomists for standard genome sequencing and annotation.</title>
        <authorList>
            <consortium name="The Broad Institute Genomics Platform"/>
            <consortium name="The Broad Institute Genome Sequencing Center for Infectious Disease"/>
            <person name="Wu L."/>
            <person name="Ma J."/>
        </authorList>
    </citation>
    <scope>NUCLEOTIDE SEQUENCE [LARGE SCALE GENOMIC DNA]</scope>
    <source>
        <strain evidence="3">KCTC 32514</strain>
    </source>
</reference>
<protein>
    <submittedName>
        <fullName evidence="2">Uncharacterized protein</fullName>
    </submittedName>
</protein>
<evidence type="ECO:0000313" key="3">
    <source>
        <dbReference type="Proteomes" id="UP001597548"/>
    </source>
</evidence>
<dbReference type="RefSeq" id="WP_194508440.1">
    <property type="nucleotide sequence ID" value="NZ_JADILU010000005.1"/>
</dbReference>
<proteinExistence type="predicted"/>
<feature type="signal peptide" evidence="1">
    <location>
        <begin position="1"/>
        <end position="24"/>
    </location>
</feature>
<keyword evidence="1" id="KW-0732">Signal</keyword>
<comment type="caution">
    <text evidence="2">The sequence shown here is derived from an EMBL/GenBank/DDBJ whole genome shotgun (WGS) entry which is preliminary data.</text>
</comment>
<keyword evidence="3" id="KW-1185">Reference proteome</keyword>
<gene>
    <name evidence="2" type="ORF">ACFS29_04760</name>
</gene>
<accession>A0ABW5ZPL0</accession>
<evidence type="ECO:0000256" key="1">
    <source>
        <dbReference type="SAM" id="SignalP"/>
    </source>
</evidence>
<sequence>MKKSTLFFISLSLVVASSFNFVQAQEDIGSNQALMEGSGSFITTINKKNQKAIGSPYLYEDFTVAKISAMPTEVYNIRYNAYTDEIEVKVGEDKVQNFNKSISNVVITFINDDLKLTPLNYINSDDGMQRGYFVPLTDDNGKIKLFSKKQVKYYKAKLAITGYDKDKPAEFKNISDTHFISINGAYARELPSKKKDIANLFPKNSKEVLNFIKKNKIKTSREEDLIELIGYLNTL</sequence>
<feature type="chain" id="PRO_5047542189" evidence="1">
    <location>
        <begin position="25"/>
        <end position="235"/>
    </location>
</feature>
<name>A0ABW5ZPL0_9FLAO</name>
<dbReference type="EMBL" id="JBHUOS010000002">
    <property type="protein sequence ID" value="MFD2914939.1"/>
    <property type="molecule type" value="Genomic_DNA"/>
</dbReference>
<dbReference type="Proteomes" id="UP001597548">
    <property type="component" value="Unassembled WGS sequence"/>
</dbReference>
<organism evidence="2 3">
    <name type="scientific">Psychroserpens luteus</name>
    <dbReference type="NCBI Taxonomy" id="1434066"/>
    <lineage>
        <taxon>Bacteria</taxon>
        <taxon>Pseudomonadati</taxon>
        <taxon>Bacteroidota</taxon>
        <taxon>Flavobacteriia</taxon>
        <taxon>Flavobacteriales</taxon>
        <taxon>Flavobacteriaceae</taxon>
        <taxon>Psychroserpens</taxon>
    </lineage>
</organism>